<dbReference type="eggNOG" id="ENOG50331AY">
    <property type="taxonomic scope" value="Bacteria"/>
</dbReference>
<dbReference type="InterPro" id="IPR009962">
    <property type="entry name" value="DUF1488"/>
</dbReference>
<dbReference type="InterPro" id="IPR036692">
    <property type="entry name" value="Shew3726-like_sf"/>
</dbReference>
<comment type="caution">
    <text evidence="1">The sequence shown here is derived from an EMBL/GenBank/DDBJ whole genome shotgun (WGS) entry which is preliminary data.</text>
</comment>
<dbReference type="SUPFAM" id="SSF160272">
    <property type="entry name" value="Shew3726-like"/>
    <property type="match status" value="1"/>
</dbReference>
<keyword evidence="2" id="KW-1185">Reference proteome</keyword>
<dbReference type="RefSeq" id="WP_021709744.1">
    <property type="nucleotide sequence ID" value="NZ_BAOB01000150.1"/>
</dbReference>
<organism evidence="1 2">
    <name type="scientific">Vibrio azureus NBRC 104587</name>
    <dbReference type="NCBI Taxonomy" id="1219077"/>
    <lineage>
        <taxon>Bacteria</taxon>
        <taxon>Pseudomonadati</taxon>
        <taxon>Pseudomonadota</taxon>
        <taxon>Gammaproteobacteria</taxon>
        <taxon>Vibrionales</taxon>
        <taxon>Vibrionaceae</taxon>
        <taxon>Vibrio</taxon>
    </lineage>
</organism>
<dbReference type="Gene3D" id="3.30.160.140">
    <property type="entry name" value="Shew3726-like"/>
    <property type="match status" value="1"/>
</dbReference>
<proteinExistence type="predicted"/>
<protein>
    <submittedName>
        <fullName evidence="1">Uncharacterized protein</fullName>
    </submittedName>
</protein>
<name>U3ARW2_9VIBR</name>
<evidence type="ECO:0000313" key="1">
    <source>
        <dbReference type="EMBL" id="GAD75992.1"/>
    </source>
</evidence>
<dbReference type="OrthoDB" id="6465020at2"/>
<gene>
    <name evidence="1" type="ORF">VAZ01S_034_00710</name>
</gene>
<accession>U3ARW2</accession>
<dbReference type="Proteomes" id="UP000016567">
    <property type="component" value="Unassembled WGS sequence"/>
</dbReference>
<dbReference type="STRING" id="1219077.VAZ01S_034_00710"/>
<evidence type="ECO:0000313" key="2">
    <source>
        <dbReference type="Proteomes" id="UP000016567"/>
    </source>
</evidence>
<dbReference type="EMBL" id="BATL01000034">
    <property type="protein sequence ID" value="GAD75992.1"/>
    <property type="molecule type" value="Genomic_DNA"/>
</dbReference>
<dbReference type="Pfam" id="PF07369">
    <property type="entry name" value="DUF1488"/>
    <property type="match status" value="1"/>
</dbReference>
<reference evidence="1 2" key="1">
    <citation type="submission" date="2013-09" db="EMBL/GenBank/DDBJ databases">
        <title>Whole genome shotgun sequence of Vibrio azureus NBRC 104587.</title>
        <authorList>
            <person name="Isaki S."/>
            <person name="Hosoyama A."/>
            <person name="Numata M."/>
            <person name="Hashimoto M."/>
            <person name="Hosoyama Y."/>
            <person name="Tsuchikane K."/>
            <person name="Noguchi M."/>
            <person name="Hirakata S."/>
            <person name="Ichikawa N."/>
            <person name="Ohji S."/>
            <person name="Yamazoe A."/>
            <person name="Fujita N."/>
        </authorList>
    </citation>
    <scope>NUCLEOTIDE SEQUENCE [LARGE SCALE GENOMIC DNA]</scope>
    <source>
        <strain evidence="1 2">NBRC 104587</strain>
    </source>
</reference>
<dbReference type="AlphaFoldDB" id="U3ARW2"/>
<sequence length="87" mass="9925">MNQAILFTDIQSWHTASQSVKFTAQQSGALIDCYITKKKLEQLSGLSMETEQAIMDVFVEYRFEVEEIAEQLIEDEAFNEEGCVVIN</sequence>